<dbReference type="InterPro" id="IPR027417">
    <property type="entry name" value="P-loop_NTPase"/>
</dbReference>
<gene>
    <name evidence="13" type="ORF">C7U54_14050</name>
</gene>
<dbReference type="SMART" id="SM00487">
    <property type="entry name" value="DEXDc"/>
    <property type="match status" value="1"/>
</dbReference>
<keyword evidence="10 11" id="KW-0238">DNA-binding</keyword>
<comment type="function">
    <text evidence="11">Subunit R is required for both nuclease and ATPase activities, but not for modification.</text>
</comment>
<dbReference type="AlphaFoldDB" id="A0A2T3FJU8"/>
<dbReference type="EMBL" id="PYLQ01000034">
    <property type="protein sequence ID" value="PST35557.1"/>
    <property type="molecule type" value="Genomic_DNA"/>
</dbReference>
<dbReference type="InterPro" id="IPR055180">
    <property type="entry name" value="HsdR_RecA-like_helicase_dom_2"/>
</dbReference>
<dbReference type="GO" id="GO:0009307">
    <property type="term" value="P:DNA restriction-modification system"/>
    <property type="evidence" value="ECO:0007669"/>
    <property type="project" value="UniProtKB-KW"/>
</dbReference>
<keyword evidence="4" id="KW-0540">Nuclease</keyword>
<dbReference type="GO" id="GO:0005524">
    <property type="term" value="F:ATP binding"/>
    <property type="evidence" value="ECO:0007669"/>
    <property type="project" value="UniProtKB-KW"/>
</dbReference>
<dbReference type="Proteomes" id="UP000240974">
    <property type="component" value="Unassembled WGS sequence"/>
</dbReference>
<dbReference type="Gene3D" id="3.40.50.300">
    <property type="entry name" value="P-loop containing nucleotide triphosphate hydrolases"/>
    <property type="match status" value="2"/>
</dbReference>
<dbReference type="PANTHER" id="PTHR30195:SF15">
    <property type="entry name" value="TYPE I RESTRICTION ENZYME HINDI ENDONUCLEASE SUBUNIT"/>
    <property type="match status" value="1"/>
</dbReference>
<sequence length="1025" mass="117818">MFSFTEASYENSILELFEEMGYTHIYGPEVERDYRQPLMLDELRNSLERINSDLPEVAIEEAIYKITNYEAGALVSKNEVFMDYLQNGVEVSYQDKGEITSTLVYLVDYNDLSLNSFYVANQWTIEEYETRRPDIIIFLNGLPVVVMELKSPKADSVTIEDAYFQIRNYMKSIESCFIYNAFCVISDQTETRAGTITANLDRFMEWKTVDGNYEDTRYADFTTLMKGMFTKSRFLDIIHNFICFSYETGGAAKILAAYHQYFAVKKAIKSTKKASSDGGDGRGGVFWHTQGSGKSLSMVFYAKLLQSALNNPTIVVITDRNDLDDQLFAQFAKCKNFLRQTPIHADKRCLSDDEIRAGSNKIGLKNWLDGRETNGIIFTTMQKFEESEEPLNSRRNIVVMADEAHRSQYGFEEKVNAKTGRLTIGNARRVRDALPNATYIGFTGTPIALEDRNTLEVFGNYIDIYDMTQAVADGATRPIYYESRVIKLSLDEDTLSKIDALYESIKDQANETDIEKSKHELTKIDGVLGTPKVVDSLCRDIVEHYENYRQYEQTGKAMIVAYSRPMAIKIYEHIINDLRPEWKDKIKIVMTGSNKDPEEWKKYTGSKKYREDLAREFKDNNSEFKIAIVVDMWLTGFDVPSMSTMYVFKPMKGHNLMQAIARVNRVFKDKEGGLIVDYIGIASALKVAMKQYTDQDRKNYSNMDVSSTAYIKFQEKLQVCRELMYGFNYTEFINTESDLRRSELITGGVNFLSAPKMLETKENFIKEAYLMRQSFSLSKSVATADERREEAYLETVRSILVKIEKPGPISLKEINKQINELLKQSVKSDGVINLFADVDNEFNLFDSTFMEEVAKIPEKNLSVELLKKLISEQVTIYKRTNVVKSQQFSEMLNKVIKGYLNGMLTNEEVIEELMKMAKDIANAHVKGNAMGLTDEELAFYDALTKPKAVKDFYTNDQLIAITKELTESLRKSRTIDWEKKESARAGMRKMVKRLLKKYNYPPEDMKYAMEIVIRQCEMWTDNNGD</sequence>
<dbReference type="NCBIfam" id="TIGR00348">
    <property type="entry name" value="hsdR"/>
    <property type="match status" value="1"/>
</dbReference>
<protein>
    <recommendedName>
        <fullName evidence="11">Type I restriction enzyme endonuclease subunit</fullName>
        <shortName evidence="11">R protein</shortName>
        <ecNumber evidence="11">3.1.21.3</ecNumber>
    </recommendedName>
    <alternativeName>
        <fullName evidence="11">Type-1 restriction enzyme R protein</fullName>
    </alternativeName>
</protein>
<evidence type="ECO:0000256" key="9">
    <source>
        <dbReference type="ARBA" id="ARBA00022840"/>
    </source>
</evidence>
<evidence type="ECO:0000259" key="12">
    <source>
        <dbReference type="PROSITE" id="PS51192"/>
    </source>
</evidence>
<dbReference type="PANTHER" id="PTHR30195">
    <property type="entry name" value="TYPE I SITE-SPECIFIC DEOXYRIBONUCLEASE PROTEIN SUBUNIT M AND R"/>
    <property type="match status" value="1"/>
</dbReference>
<dbReference type="GO" id="GO:0009035">
    <property type="term" value="F:type I site-specific deoxyribonuclease activity"/>
    <property type="evidence" value="ECO:0007669"/>
    <property type="project" value="UniProtKB-EC"/>
</dbReference>
<keyword evidence="5 11" id="KW-0547">Nucleotide-binding</keyword>
<dbReference type="InterPro" id="IPR014001">
    <property type="entry name" value="Helicase_ATP-bd"/>
</dbReference>
<dbReference type="RefSeq" id="WP_107030681.1">
    <property type="nucleotide sequence ID" value="NZ_PYLQ01000034.1"/>
</dbReference>
<comment type="caution">
    <text evidence="13">The sequence shown here is derived from an EMBL/GenBank/DDBJ whole genome shotgun (WGS) entry which is preliminary data.</text>
</comment>
<accession>A0A2T3FJU8</accession>
<dbReference type="InterPro" id="IPR004473">
    <property type="entry name" value="Restrct_endonuc_typeI_HsdR"/>
</dbReference>
<dbReference type="Pfam" id="PF04313">
    <property type="entry name" value="HSDR_N"/>
    <property type="match status" value="1"/>
</dbReference>
<keyword evidence="9 11" id="KW-0067">ATP-binding</keyword>
<evidence type="ECO:0000256" key="3">
    <source>
        <dbReference type="ARBA" id="ARBA00011296"/>
    </source>
</evidence>
<dbReference type="Pfam" id="PF18766">
    <property type="entry name" value="SWI2_SNF2"/>
    <property type="match status" value="1"/>
</dbReference>
<comment type="catalytic activity">
    <reaction evidence="1 11">
        <text>Endonucleolytic cleavage of DNA to give random double-stranded fragments with terminal 5'-phosphates, ATP is simultaneously hydrolyzed.</text>
        <dbReference type="EC" id="3.1.21.3"/>
    </reaction>
</comment>
<evidence type="ECO:0000256" key="8">
    <source>
        <dbReference type="ARBA" id="ARBA00022801"/>
    </source>
</evidence>
<dbReference type="InterPro" id="IPR021810">
    <property type="entry name" value="T1RH-like_C"/>
</dbReference>
<keyword evidence="14" id="KW-1185">Reference proteome</keyword>
<comment type="subunit">
    <text evidence="3 11">The type I restriction/modification system is composed of three polypeptides R, M and S.</text>
</comment>
<dbReference type="PROSITE" id="PS51192">
    <property type="entry name" value="HELICASE_ATP_BIND_1"/>
    <property type="match status" value="1"/>
</dbReference>
<feature type="domain" description="Helicase ATP-binding" evidence="12">
    <location>
        <begin position="275"/>
        <end position="464"/>
    </location>
</feature>
<dbReference type="EC" id="3.1.21.3" evidence="11"/>
<dbReference type="CDD" id="cd18030">
    <property type="entry name" value="DEXHc_RE_I_HsdR"/>
    <property type="match status" value="1"/>
</dbReference>
<dbReference type="CDD" id="cd22332">
    <property type="entry name" value="HsdR_N"/>
    <property type="match status" value="1"/>
</dbReference>
<evidence type="ECO:0000256" key="1">
    <source>
        <dbReference type="ARBA" id="ARBA00000851"/>
    </source>
</evidence>
<evidence type="ECO:0000256" key="10">
    <source>
        <dbReference type="ARBA" id="ARBA00023125"/>
    </source>
</evidence>
<evidence type="ECO:0000256" key="2">
    <source>
        <dbReference type="ARBA" id="ARBA00008598"/>
    </source>
</evidence>
<keyword evidence="8 11" id="KW-0378">Hydrolase</keyword>
<dbReference type="InterPro" id="IPR007409">
    <property type="entry name" value="Restrct_endonuc_type1_HsdR_N"/>
</dbReference>
<evidence type="ECO:0000256" key="4">
    <source>
        <dbReference type="ARBA" id="ARBA00022722"/>
    </source>
</evidence>
<dbReference type="InterPro" id="IPR040980">
    <property type="entry name" value="SWI2_SNF2"/>
</dbReference>
<evidence type="ECO:0000256" key="6">
    <source>
        <dbReference type="ARBA" id="ARBA00022747"/>
    </source>
</evidence>
<keyword evidence="7 13" id="KW-0255">Endonuclease</keyword>
<evidence type="ECO:0000256" key="5">
    <source>
        <dbReference type="ARBA" id="ARBA00022741"/>
    </source>
</evidence>
<dbReference type="GO" id="GO:0003677">
    <property type="term" value="F:DNA binding"/>
    <property type="evidence" value="ECO:0007669"/>
    <property type="project" value="UniProtKB-KW"/>
</dbReference>
<evidence type="ECO:0000313" key="13">
    <source>
        <dbReference type="EMBL" id="PST35557.1"/>
    </source>
</evidence>
<dbReference type="Pfam" id="PF11867">
    <property type="entry name" value="T1RH-like_C"/>
    <property type="match status" value="1"/>
</dbReference>
<comment type="similarity">
    <text evidence="2 11">Belongs to the HsdR family.</text>
</comment>
<evidence type="ECO:0000256" key="11">
    <source>
        <dbReference type="RuleBase" id="RU364115"/>
    </source>
</evidence>
<reference evidence="13 14" key="1">
    <citation type="journal article" date="2019" name="Int. J. Syst. Evol. Microbiol.">
        <title>Faecalibacillus intestinalis gen. nov., sp. nov. and Faecalibacillus faecis sp. nov., isolated from human faeces.</title>
        <authorList>
            <person name="Seo B."/>
            <person name="Jeon K."/>
            <person name="Baek I."/>
            <person name="Lee Y.M."/>
            <person name="Baek K."/>
            <person name="Ko G."/>
        </authorList>
    </citation>
    <scope>NUCLEOTIDE SEQUENCE [LARGE SCALE GENOMIC DNA]</scope>
    <source>
        <strain evidence="13 14">SNUG30099</strain>
    </source>
</reference>
<organism evidence="13 14">
    <name type="scientific">Faecalibacillus intestinalis</name>
    <dbReference type="NCBI Taxonomy" id="1982626"/>
    <lineage>
        <taxon>Bacteria</taxon>
        <taxon>Bacillati</taxon>
        <taxon>Bacillota</taxon>
        <taxon>Erysipelotrichia</taxon>
        <taxon>Erysipelotrichales</taxon>
        <taxon>Coprobacillaceae</taxon>
        <taxon>Faecalibacillus</taxon>
    </lineage>
</organism>
<name>A0A2T3FJU8_9FIRM</name>
<keyword evidence="6 11" id="KW-0680">Restriction system</keyword>
<dbReference type="InterPro" id="IPR051268">
    <property type="entry name" value="Type-I_R_enzyme_R_subunit"/>
</dbReference>
<dbReference type="Pfam" id="PF22679">
    <property type="entry name" value="T1R_D3-like"/>
    <property type="match status" value="1"/>
</dbReference>
<evidence type="ECO:0000256" key="7">
    <source>
        <dbReference type="ARBA" id="ARBA00022759"/>
    </source>
</evidence>
<proteinExistence type="inferred from homology"/>
<dbReference type="CDD" id="cd18800">
    <property type="entry name" value="SF2_C_EcoR124I-like"/>
    <property type="match status" value="1"/>
</dbReference>
<dbReference type="SUPFAM" id="SSF52540">
    <property type="entry name" value="P-loop containing nucleoside triphosphate hydrolases"/>
    <property type="match status" value="2"/>
</dbReference>
<evidence type="ECO:0000313" key="14">
    <source>
        <dbReference type="Proteomes" id="UP000240974"/>
    </source>
</evidence>
<dbReference type="Gene3D" id="3.90.1570.50">
    <property type="match status" value="1"/>
</dbReference>